<dbReference type="InterPro" id="IPR001478">
    <property type="entry name" value="PDZ"/>
</dbReference>
<dbReference type="GO" id="GO:0001725">
    <property type="term" value="C:stress fiber"/>
    <property type="evidence" value="ECO:0007669"/>
    <property type="project" value="TreeGrafter"/>
</dbReference>
<name>A0A915K3E8_ROMCU</name>
<dbReference type="GO" id="GO:0003779">
    <property type="term" value="F:actin binding"/>
    <property type="evidence" value="ECO:0007669"/>
    <property type="project" value="TreeGrafter"/>
</dbReference>
<sequence>MDKRVIGRPVNVTLCRDGLTAPWGFRLHGGQDFDNPLLVQKVTPLSAADGFLKRGDLIVKIDGFDAANLTHDAALNLIANAGSSINLSLLRPESADNRVRFVDDFPVNEREERSNINPFDYDDDQERRFLVTEQAKKLAGIMKASLQQNSSKEPKPSTFRKNLRLNRFPVSPISSKIGVKILYGYLVTGANIKELFMACLR</sequence>
<organism evidence="5 6">
    <name type="scientific">Romanomermis culicivorax</name>
    <name type="common">Nematode worm</name>
    <dbReference type="NCBI Taxonomy" id="13658"/>
    <lineage>
        <taxon>Eukaryota</taxon>
        <taxon>Metazoa</taxon>
        <taxon>Ecdysozoa</taxon>
        <taxon>Nematoda</taxon>
        <taxon>Enoplea</taxon>
        <taxon>Dorylaimia</taxon>
        <taxon>Mermithida</taxon>
        <taxon>Mermithoidea</taxon>
        <taxon>Mermithidae</taxon>
        <taxon>Romanomermis</taxon>
    </lineage>
</organism>
<keyword evidence="3" id="KW-0479">Metal-binding</keyword>
<dbReference type="GO" id="GO:0031941">
    <property type="term" value="C:filamentous actin"/>
    <property type="evidence" value="ECO:0007669"/>
    <property type="project" value="TreeGrafter"/>
</dbReference>
<dbReference type="GO" id="GO:0051371">
    <property type="term" value="F:muscle alpha-actinin binding"/>
    <property type="evidence" value="ECO:0007669"/>
    <property type="project" value="TreeGrafter"/>
</dbReference>
<evidence type="ECO:0000256" key="1">
    <source>
        <dbReference type="ARBA" id="ARBA00004496"/>
    </source>
</evidence>
<dbReference type="WBParaSite" id="nRc.2.0.1.t33226-RA">
    <property type="protein sequence ID" value="nRc.2.0.1.t33226-RA"/>
    <property type="gene ID" value="nRc.2.0.1.g33226"/>
</dbReference>
<dbReference type="PANTHER" id="PTHR24214:SF38">
    <property type="entry name" value="PDZ AND LIM DOMAIN PROTEIN ZASP-RELATED"/>
    <property type="match status" value="1"/>
</dbReference>
<protein>
    <submittedName>
        <fullName evidence="6">PDZ domain-containing protein</fullName>
    </submittedName>
</protein>
<dbReference type="InterPro" id="IPR036034">
    <property type="entry name" value="PDZ_sf"/>
</dbReference>
<keyword evidence="3" id="KW-0440">LIM domain</keyword>
<accession>A0A915K3E8</accession>
<dbReference type="GO" id="GO:0005912">
    <property type="term" value="C:adherens junction"/>
    <property type="evidence" value="ECO:0007669"/>
    <property type="project" value="TreeGrafter"/>
</dbReference>
<dbReference type="Pfam" id="PF00595">
    <property type="entry name" value="PDZ"/>
    <property type="match status" value="1"/>
</dbReference>
<proteinExistence type="predicted"/>
<dbReference type="Gene3D" id="2.30.42.10">
    <property type="match status" value="1"/>
</dbReference>
<comment type="subcellular location">
    <subcellularLocation>
        <location evidence="1">Cytoplasm</location>
    </subcellularLocation>
</comment>
<dbReference type="Proteomes" id="UP000887565">
    <property type="component" value="Unplaced"/>
</dbReference>
<evidence type="ECO:0000313" key="5">
    <source>
        <dbReference type="Proteomes" id="UP000887565"/>
    </source>
</evidence>
<dbReference type="AlphaFoldDB" id="A0A915K3E8"/>
<dbReference type="InterPro" id="IPR050604">
    <property type="entry name" value="PDZ-LIM_domain"/>
</dbReference>
<keyword evidence="5" id="KW-1185">Reference proteome</keyword>
<evidence type="ECO:0000313" key="6">
    <source>
        <dbReference type="WBParaSite" id="nRc.2.0.1.t33226-RA"/>
    </source>
</evidence>
<dbReference type="FunFam" id="2.30.42.10:FF:000055">
    <property type="entry name" value="PDZ and LIM domain protein 3"/>
    <property type="match status" value="1"/>
</dbReference>
<dbReference type="GO" id="GO:0030036">
    <property type="term" value="P:actin cytoskeleton organization"/>
    <property type="evidence" value="ECO:0007669"/>
    <property type="project" value="TreeGrafter"/>
</dbReference>
<dbReference type="PROSITE" id="PS50106">
    <property type="entry name" value="PDZ"/>
    <property type="match status" value="1"/>
</dbReference>
<feature type="domain" description="PDZ" evidence="4">
    <location>
        <begin position="11"/>
        <end position="93"/>
    </location>
</feature>
<dbReference type="PANTHER" id="PTHR24214">
    <property type="entry name" value="PDZ AND LIM DOMAIN PROTEIN ZASP"/>
    <property type="match status" value="1"/>
</dbReference>
<dbReference type="SUPFAM" id="SSF50156">
    <property type="entry name" value="PDZ domain-like"/>
    <property type="match status" value="1"/>
</dbReference>
<keyword evidence="2" id="KW-0963">Cytoplasm</keyword>
<evidence type="ECO:0000256" key="2">
    <source>
        <dbReference type="ARBA" id="ARBA00022490"/>
    </source>
</evidence>
<dbReference type="SMART" id="SM00228">
    <property type="entry name" value="PDZ"/>
    <property type="match status" value="1"/>
</dbReference>
<evidence type="ECO:0000256" key="3">
    <source>
        <dbReference type="ARBA" id="ARBA00023038"/>
    </source>
</evidence>
<dbReference type="GO" id="GO:0030018">
    <property type="term" value="C:Z disc"/>
    <property type="evidence" value="ECO:0007669"/>
    <property type="project" value="TreeGrafter"/>
</dbReference>
<dbReference type="GO" id="GO:0061061">
    <property type="term" value="P:muscle structure development"/>
    <property type="evidence" value="ECO:0007669"/>
    <property type="project" value="TreeGrafter"/>
</dbReference>
<reference evidence="6" key="1">
    <citation type="submission" date="2022-11" db="UniProtKB">
        <authorList>
            <consortium name="WormBaseParasite"/>
        </authorList>
    </citation>
    <scope>IDENTIFICATION</scope>
</reference>
<keyword evidence="3" id="KW-0862">Zinc</keyword>
<evidence type="ECO:0000259" key="4">
    <source>
        <dbReference type="PROSITE" id="PS50106"/>
    </source>
</evidence>